<gene>
    <name evidence="14" type="primary">coaA</name>
    <name evidence="17" type="ORF">DID87_04765</name>
</gene>
<evidence type="ECO:0000256" key="11">
    <source>
        <dbReference type="ARBA" id="ARBA00022840"/>
    </source>
</evidence>
<evidence type="ECO:0000259" key="16">
    <source>
        <dbReference type="Pfam" id="PF00485"/>
    </source>
</evidence>
<dbReference type="Pfam" id="PF00485">
    <property type="entry name" value="PRK"/>
    <property type="match status" value="1"/>
</dbReference>
<dbReference type="GO" id="GO:0004594">
    <property type="term" value="F:pantothenate kinase activity"/>
    <property type="evidence" value="ECO:0007669"/>
    <property type="project" value="UniProtKB-UniRule"/>
</dbReference>
<dbReference type="GO" id="GO:0005524">
    <property type="term" value="F:ATP binding"/>
    <property type="evidence" value="ECO:0007669"/>
    <property type="project" value="UniProtKB-UniRule"/>
</dbReference>
<dbReference type="NCBIfam" id="TIGR00554">
    <property type="entry name" value="panK_bact"/>
    <property type="match status" value="1"/>
</dbReference>
<keyword evidence="11 14" id="KW-0067">ATP-binding</keyword>
<proteinExistence type="inferred from homology"/>
<dbReference type="GO" id="GO:0015937">
    <property type="term" value="P:coenzyme A biosynthetic process"/>
    <property type="evidence" value="ECO:0007669"/>
    <property type="project" value="UniProtKB-UniRule"/>
</dbReference>
<feature type="binding site" evidence="14">
    <location>
        <begin position="87"/>
        <end position="94"/>
    </location>
    <ligand>
        <name>ATP</name>
        <dbReference type="ChEBI" id="CHEBI:30616"/>
    </ligand>
</feature>
<dbReference type="EMBL" id="QFCR01000013">
    <property type="protein sequence ID" value="TNK90250.1"/>
    <property type="molecule type" value="Genomic_DNA"/>
</dbReference>
<dbReference type="CDD" id="cd02025">
    <property type="entry name" value="PanK"/>
    <property type="match status" value="1"/>
</dbReference>
<evidence type="ECO:0000256" key="3">
    <source>
        <dbReference type="ARBA" id="ARBA00005225"/>
    </source>
</evidence>
<accession>A0A5C4TJ77</accession>
<dbReference type="AlphaFoldDB" id="A0A5C4TJ77"/>
<name>A0A5C4TJ77_FRUSA</name>
<dbReference type="HAMAP" id="MF_00215">
    <property type="entry name" value="Pantothen_kinase_1"/>
    <property type="match status" value="1"/>
</dbReference>
<evidence type="ECO:0000313" key="18">
    <source>
        <dbReference type="Proteomes" id="UP000313312"/>
    </source>
</evidence>
<evidence type="ECO:0000256" key="12">
    <source>
        <dbReference type="ARBA" id="ARBA00022993"/>
    </source>
</evidence>
<keyword evidence="10 14" id="KW-0418">Kinase</keyword>
<dbReference type="EC" id="2.7.1.33" evidence="5 14"/>
<feature type="domain" description="Phosphoribulokinase/uridine kinase" evidence="16">
    <location>
        <begin position="82"/>
        <end position="230"/>
    </location>
</feature>
<evidence type="ECO:0000256" key="7">
    <source>
        <dbReference type="ARBA" id="ARBA00022490"/>
    </source>
</evidence>
<evidence type="ECO:0000256" key="15">
    <source>
        <dbReference type="RuleBase" id="RU003530"/>
    </source>
</evidence>
<dbReference type="RefSeq" id="WP_056957710.1">
    <property type="nucleotide sequence ID" value="NZ_BAAAXT010000027.1"/>
</dbReference>
<dbReference type="GO" id="GO:0005737">
    <property type="term" value="C:cytoplasm"/>
    <property type="evidence" value="ECO:0007669"/>
    <property type="project" value="UniProtKB-SubCell"/>
</dbReference>
<evidence type="ECO:0000256" key="9">
    <source>
        <dbReference type="ARBA" id="ARBA00022741"/>
    </source>
</evidence>
<dbReference type="Proteomes" id="UP000313312">
    <property type="component" value="Unassembled WGS sequence"/>
</dbReference>
<evidence type="ECO:0000256" key="6">
    <source>
        <dbReference type="ARBA" id="ARBA00015080"/>
    </source>
</evidence>
<reference evidence="17 18" key="1">
    <citation type="submission" date="2018-05" db="EMBL/GenBank/DDBJ databases">
        <title>Lactobacillus sanfranciscensis Ah4 draft denome sequence.</title>
        <authorList>
            <person name="Zhang G."/>
        </authorList>
    </citation>
    <scope>NUCLEOTIDE SEQUENCE [LARGE SCALE GENOMIC DNA]</scope>
    <source>
        <strain evidence="17 18">Ah4</strain>
    </source>
</reference>
<comment type="caution">
    <text evidence="17">The sequence shown here is derived from an EMBL/GenBank/DDBJ whole genome shotgun (WGS) entry which is preliminary data.</text>
</comment>
<dbReference type="InterPro" id="IPR004566">
    <property type="entry name" value="PanK"/>
</dbReference>
<comment type="subcellular location">
    <subcellularLocation>
        <location evidence="2 14 15">Cytoplasm</location>
    </subcellularLocation>
</comment>
<evidence type="ECO:0000256" key="1">
    <source>
        <dbReference type="ARBA" id="ARBA00001206"/>
    </source>
</evidence>
<dbReference type="PIRSF" id="PIRSF000545">
    <property type="entry name" value="Pantothenate_kin"/>
    <property type="match status" value="1"/>
</dbReference>
<keyword evidence="9 14" id="KW-0547">Nucleotide-binding</keyword>
<keyword evidence="7 14" id="KW-0963">Cytoplasm</keyword>
<evidence type="ECO:0000256" key="2">
    <source>
        <dbReference type="ARBA" id="ARBA00004496"/>
    </source>
</evidence>
<dbReference type="UniPathway" id="UPA00241">
    <property type="reaction ID" value="UER00352"/>
</dbReference>
<dbReference type="InterPro" id="IPR027417">
    <property type="entry name" value="P-loop_NTPase"/>
</dbReference>
<evidence type="ECO:0000256" key="8">
    <source>
        <dbReference type="ARBA" id="ARBA00022679"/>
    </source>
</evidence>
<comment type="catalytic activity">
    <reaction evidence="1 14 15">
        <text>(R)-pantothenate + ATP = (R)-4'-phosphopantothenate + ADP + H(+)</text>
        <dbReference type="Rhea" id="RHEA:16373"/>
        <dbReference type="ChEBI" id="CHEBI:10986"/>
        <dbReference type="ChEBI" id="CHEBI:15378"/>
        <dbReference type="ChEBI" id="CHEBI:29032"/>
        <dbReference type="ChEBI" id="CHEBI:30616"/>
        <dbReference type="ChEBI" id="CHEBI:456216"/>
        <dbReference type="EC" id="2.7.1.33"/>
    </reaction>
</comment>
<evidence type="ECO:0000256" key="5">
    <source>
        <dbReference type="ARBA" id="ARBA00012102"/>
    </source>
</evidence>
<keyword evidence="12 14" id="KW-0173">Coenzyme A biosynthesis</keyword>
<comment type="similarity">
    <text evidence="4 14 15">Belongs to the prokaryotic pantothenate kinase family.</text>
</comment>
<comment type="pathway">
    <text evidence="3 14 15">Cofactor biosynthesis; coenzyme A biosynthesis; CoA from (R)-pantothenate: step 1/5.</text>
</comment>
<keyword evidence="8 14" id="KW-0808">Transferase</keyword>
<evidence type="ECO:0000256" key="14">
    <source>
        <dbReference type="HAMAP-Rule" id="MF_00215"/>
    </source>
</evidence>
<organism evidence="17 18">
    <name type="scientific">Fructilactobacillus sanfranciscensis</name>
    <name type="common">Lactobacillus sanfranciscensis</name>
    <dbReference type="NCBI Taxonomy" id="1625"/>
    <lineage>
        <taxon>Bacteria</taxon>
        <taxon>Bacillati</taxon>
        <taxon>Bacillota</taxon>
        <taxon>Bacilli</taxon>
        <taxon>Lactobacillales</taxon>
        <taxon>Lactobacillaceae</taxon>
        <taxon>Fructilactobacillus</taxon>
    </lineage>
</organism>
<dbReference type="InterPro" id="IPR006083">
    <property type="entry name" value="PRK/URK"/>
</dbReference>
<dbReference type="PANTHER" id="PTHR10285">
    <property type="entry name" value="URIDINE KINASE"/>
    <property type="match status" value="1"/>
</dbReference>
<evidence type="ECO:0000256" key="10">
    <source>
        <dbReference type="ARBA" id="ARBA00022777"/>
    </source>
</evidence>
<dbReference type="Gene3D" id="3.40.50.300">
    <property type="entry name" value="P-loop containing nucleotide triphosphate hydrolases"/>
    <property type="match status" value="1"/>
</dbReference>
<protein>
    <recommendedName>
        <fullName evidence="6 14">Pantothenate kinase</fullName>
        <ecNumber evidence="5 14">2.7.1.33</ecNumber>
    </recommendedName>
    <alternativeName>
        <fullName evidence="13 14">Pantothenic acid kinase</fullName>
    </alternativeName>
</protein>
<evidence type="ECO:0000256" key="4">
    <source>
        <dbReference type="ARBA" id="ARBA00006087"/>
    </source>
</evidence>
<sequence length="304" mass="35307">MDNFYAYDKATWEQFYPTNLNPITLADLENLKAFNDKVSLDDVTKVYMPLVHLISEALASYRQWQDKKSDFLHRKPVKAPFIVGISGSVAVGKSTTARLLQYLFAYLLPNRKTQLITTDGFLYPTKLLEEKGILARKGFPESYDMTALIDFLVKVKEGQPKVKAPLYSHQVYDVIPDQFAEINNPDILIMEGINTLQIPAEQNIYVSDFTDFSIYIDADVNLIEDWFLNRFQQLVKTSANDPENYLYRYTKYSDEEALAMARHTWETINLPNLNEFILPTRDRANVIIHKGPQHRIDQIYLRKY</sequence>
<evidence type="ECO:0000313" key="17">
    <source>
        <dbReference type="EMBL" id="TNK90250.1"/>
    </source>
</evidence>
<dbReference type="SUPFAM" id="SSF52540">
    <property type="entry name" value="P-loop containing nucleoside triphosphate hydrolases"/>
    <property type="match status" value="1"/>
</dbReference>
<evidence type="ECO:0000256" key="13">
    <source>
        <dbReference type="ARBA" id="ARBA00032866"/>
    </source>
</evidence>